<feature type="transmembrane region" description="Helical" evidence="7">
    <location>
        <begin position="116"/>
        <end position="138"/>
    </location>
</feature>
<dbReference type="InterPro" id="IPR050809">
    <property type="entry name" value="UgpAE/MalFG_permease"/>
</dbReference>
<comment type="caution">
    <text evidence="10">The sequence shown here is derived from an EMBL/GenBank/DDBJ whole genome shotgun (WGS) entry which is preliminary data.</text>
</comment>
<feature type="transmembrane region" description="Helical" evidence="7">
    <location>
        <begin position="270"/>
        <end position="292"/>
    </location>
</feature>
<dbReference type="PANTHER" id="PTHR43227:SF8">
    <property type="entry name" value="DIACETYLCHITOBIOSE UPTAKE SYSTEM PERMEASE PROTEIN DASB"/>
    <property type="match status" value="1"/>
</dbReference>
<dbReference type="PANTHER" id="PTHR43227">
    <property type="entry name" value="BLL4140 PROTEIN"/>
    <property type="match status" value="1"/>
</dbReference>
<dbReference type="PROSITE" id="PS50928">
    <property type="entry name" value="ABC_TM1"/>
    <property type="match status" value="2"/>
</dbReference>
<feature type="region of interest" description="Disordered" evidence="8">
    <location>
        <begin position="300"/>
        <end position="327"/>
    </location>
</feature>
<dbReference type="Pfam" id="PF00528">
    <property type="entry name" value="BPD_transp_1"/>
    <property type="match status" value="1"/>
</dbReference>
<feature type="domain" description="ABC transmembrane type-1" evidence="9">
    <location>
        <begin position="79"/>
        <end position="288"/>
    </location>
</feature>
<dbReference type="CDD" id="cd06261">
    <property type="entry name" value="TM_PBP2"/>
    <property type="match status" value="1"/>
</dbReference>
<keyword evidence="6 7" id="KW-0472">Membrane</keyword>
<reference evidence="10 11" key="1">
    <citation type="submission" date="2020-07" db="EMBL/GenBank/DDBJ databases">
        <title>Sequencing the genomes of 1000 actinobacteria strains.</title>
        <authorList>
            <person name="Klenk H.-P."/>
        </authorList>
    </citation>
    <scope>NUCLEOTIDE SEQUENCE [LARGE SCALE GENOMIC DNA]</scope>
    <source>
        <strain evidence="10 11">DSM 45763</strain>
    </source>
</reference>
<feature type="compositionally biased region" description="Pro residues" evidence="8">
    <location>
        <begin position="304"/>
        <end position="314"/>
    </location>
</feature>
<evidence type="ECO:0000256" key="7">
    <source>
        <dbReference type="RuleBase" id="RU363032"/>
    </source>
</evidence>
<dbReference type="Proteomes" id="UP000576393">
    <property type="component" value="Unassembled WGS sequence"/>
</dbReference>
<dbReference type="GO" id="GO:0055085">
    <property type="term" value="P:transmembrane transport"/>
    <property type="evidence" value="ECO:0007669"/>
    <property type="project" value="InterPro"/>
</dbReference>
<dbReference type="AlphaFoldDB" id="A0A852URL4"/>
<keyword evidence="2 7" id="KW-0813">Transport</keyword>
<evidence type="ECO:0000256" key="6">
    <source>
        <dbReference type="ARBA" id="ARBA00023136"/>
    </source>
</evidence>
<evidence type="ECO:0000256" key="2">
    <source>
        <dbReference type="ARBA" id="ARBA00022448"/>
    </source>
</evidence>
<dbReference type="Gene3D" id="1.10.3720.10">
    <property type="entry name" value="MetI-like"/>
    <property type="match status" value="2"/>
</dbReference>
<keyword evidence="4 7" id="KW-0812">Transmembrane</keyword>
<feature type="transmembrane region" description="Helical" evidence="7">
    <location>
        <begin position="425"/>
        <end position="449"/>
    </location>
</feature>
<feature type="transmembrane region" description="Helical" evidence="7">
    <location>
        <begin position="333"/>
        <end position="354"/>
    </location>
</feature>
<name>A0A852URL4_9ACTN</name>
<dbReference type="SUPFAM" id="SSF161098">
    <property type="entry name" value="MetI-like"/>
    <property type="match status" value="2"/>
</dbReference>
<sequence length="592" mass="62176">MSRDDAFLFEAAPYHDMRAPAKSPGRGRWKAWLLLLPAAGLVVAGLLVPLAATVVTSLTGKGGLDAYRDVVNDAQVRTALRNNADWLGLALVVCALGLGLAWLARGVGPRLRRLLVVALTLPTVTSPLTAGVIFRMIFAPDPGLGTVNALLPEPVLFTGRGWIWLVLGLAFAWQWTGLAFLVFHVGLANLPEDLLRVAGAFGAGPLRRLRAVTAPALFPTAAVALLIVLTAAARVFDLVLVGAPGSVQPEVDVAGLLWWRRRTVLGDERAAALAVLLTVTAVAVALVVLGRLRQDWPHAERPWRWPPQPAPGGPRGPRRTAAGAGDARWPRRVAAGAVTGLWAFPFVVLLLTSFRSPDAVATSGWWTGGYGAGSYGEALDGGFFADALWATAQRGLLAALLVVVPAVMAAYALTHAALPRRARRAATAAAVVLAVLPPQALAAPLGWALGGVLGSTLALSPVHAALLLPLGVLLLRNAFMSVPRPPVTRPVAPRRTARRSALARVVGEAAPAVATVAVLSFVLVWNDLVVSLLLNWPAADQAPLTMRQASRYFTTSAGELAAQGVLMTAVPAVLLLVTGGWLVRGLTQGVRR</sequence>
<feature type="transmembrane region" description="Helical" evidence="7">
    <location>
        <begin position="395"/>
        <end position="413"/>
    </location>
</feature>
<evidence type="ECO:0000256" key="5">
    <source>
        <dbReference type="ARBA" id="ARBA00022989"/>
    </source>
</evidence>
<feature type="transmembrane region" description="Helical" evidence="7">
    <location>
        <begin position="461"/>
        <end position="480"/>
    </location>
</feature>
<feature type="transmembrane region" description="Helical" evidence="7">
    <location>
        <begin position="32"/>
        <end position="55"/>
    </location>
</feature>
<dbReference type="InterPro" id="IPR035906">
    <property type="entry name" value="MetI-like_sf"/>
</dbReference>
<evidence type="ECO:0000256" key="3">
    <source>
        <dbReference type="ARBA" id="ARBA00022475"/>
    </source>
</evidence>
<feature type="transmembrane region" description="Helical" evidence="7">
    <location>
        <begin position="501"/>
        <end position="525"/>
    </location>
</feature>
<evidence type="ECO:0000256" key="4">
    <source>
        <dbReference type="ARBA" id="ARBA00022692"/>
    </source>
</evidence>
<gene>
    <name evidence="10" type="ORF">HDA43_000205</name>
</gene>
<evidence type="ECO:0000256" key="1">
    <source>
        <dbReference type="ARBA" id="ARBA00004651"/>
    </source>
</evidence>
<feature type="transmembrane region" description="Helical" evidence="7">
    <location>
        <begin position="560"/>
        <end position="583"/>
    </location>
</feature>
<accession>A0A852URL4</accession>
<dbReference type="InterPro" id="IPR000515">
    <property type="entry name" value="MetI-like"/>
</dbReference>
<dbReference type="GO" id="GO:0005886">
    <property type="term" value="C:plasma membrane"/>
    <property type="evidence" value="ECO:0007669"/>
    <property type="project" value="UniProtKB-SubCell"/>
</dbReference>
<dbReference type="RefSeq" id="WP_179817860.1">
    <property type="nucleotide sequence ID" value="NZ_JACCCO010000001.1"/>
</dbReference>
<organism evidence="10 11">
    <name type="scientific">Streptosporangium sandarakinum</name>
    <dbReference type="NCBI Taxonomy" id="1260955"/>
    <lineage>
        <taxon>Bacteria</taxon>
        <taxon>Bacillati</taxon>
        <taxon>Actinomycetota</taxon>
        <taxon>Actinomycetes</taxon>
        <taxon>Streptosporangiales</taxon>
        <taxon>Streptosporangiaceae</taxon>
        <taxon>Streptosporangium</taxon>
    </lineage>
</organism>
<evidence type="ECO:0000313" key="10">
    <source>
        <dbReference type="EMBL" id="NYF38046.1"/>
    </source>
</evidence>
<keyword evidence="3" id="KW-1003">Cell membrane</keyword>
<keyword evidence="11" id="KW-1185">Reference proteome</keyword>
<feature type="transmembrane region" description="Helical" evidence="7">
    <location>
        <begin position="162"/>
        <end position="187"/>
    </location>
</feature>
<feature type="transmembrane region" description="Helical" evidence="7">
    <location>
        <begin position="86"/>
        <end position="104"/>
    </location>
</feature>
<evidence type="ECO:0000259" key="9">
    <source>
        <dbReference type="PROSITE" id="PS50928"/>
    </source>
</evidence>
<protein>
    <submittedName>
        <fullName evidence="10">Alpha-glucoside transport system permease protein</fullName>
    </submittedName>
</protein>
<feature type="domain" description="ABC transmembrane type-1" evidence="9">
    <location>
        <begin position="388"/>
        <end position="578"/>
    </location>
</feature>
<proteinExistence type="inferred from homology"/>
<comment type="subcellular location">
    <subcellularLocation>
        <location evidence="1 7">Cell membrane</location>
        <topology evidence="1 7">Multi-pass membrane protein</topology>
    </subcellularLocation>
</comment>
<comment type="similarity">
    <text evidence="7">Belongs to the binding-protein-dependent transport system permease family.</text>
</comment>
<evidence type="ECO:0000256" key="8">
    <source>
        <dbReference type="SAM" id="MobiDB-lite"/>
    </source>
</evidence>
<dbReference type="EMBL" id="JACCCO010000001">
    <property type="protein sequence ID" value="NYF38046.1"/>
    <property type="molecule type" value="Genomic_DNA"/>
</dbReference>
<evidence type="ECO:0000313" key="11">
    <source>
        <dbReference type="Proteomes" id="UP000576393"/>
    </source>
</evidence>
<feature type="transmembrane region" description="Helical" evidence="7">
    <location>
        <begin position="216"/>
        <end position="236"/>
    </location>
</feature>
<keyword evidence="5 7" id="KW-1133">Transmembrane helix</keyword>